<dbReference type="EMBL" id="PUHQ01000072">
    <property type="protein sequence ID" value="KAG0658015.1"/>
    <property type="molecule type" value="Genomic_DNA"/>
</dbReference>
<name>A0A9P6VWS2_RHOMI</name>
<evidence type="ECO:0000313" key="2">
    <source>
        <dbReference type="EMBL" id="KAG0658015.1"/>
    </source>
</evidence>
<proteinExistence type="predicted"/>
<dbReference type="Proteomes" id="UP000777482">
    <property type="component" value="Unassembled WGS sequence"/>
</dbReference>
<evidence type="ECO:0000313" key="3">
    <source>
        <dbReference type="Proteomes" id="UP000777482"/>
    </source>
</evidence>
<accession>A0A9P6VWS2</accession>
<feature type="region of interest" description="Disordered" evidence="1">
    <location>
        <begin position="55"/>
        <end position="76"/>
    </location>
</feature>
<feature type="compositionally biased region" description="Polar residues" evidence="1">
    <location>
        <begin position="64"/>
        <end position="75"/>
    </location>
</feature>
<gene>
    <name evidence="2" type="ORF">C6P46_006075</name>
</gene>
<protein>
    <submittedName>
        <fullName evidence="2">Uncharacterized protein</fullName>
    </submittedName>
</protein>
<comment type="caution">
    <text evidence="2">The sequence shown here is derived from an EMBL/GenBank/DDBJ whole genome shotgun (WGS) entry which is preliminary data.</text>
</comment>
<sequence>MAISVDPATTPLPAPATSALGSLRCYVQLIETRRSLQAEMEQALSSFLTATPTPLSNGPDLLSASGSEETTTTRSPCAAEAIRPPTEPELQQVLQIAFGGLVEVKEQARLVVEALEERWQRPELARIVRGIEVDESARIKATLERDQLRRLQTLQPELEFASSIREKDAARTTLAGSIQEQMQELHAEIADLAAAEAAEE</sequence>
<organism evidence="2 3">
    <name type="scientific">Rhodotorula mucilaginosa</name>
    <name type="common">Yeast</name>
    <name type="synonym">Rhodotorula rubra</name>
    <dbReference type="NCBI Taxonomy" id="5537"/>
    <lineage>
        <taxon>Eukaryota</taxon>
        <taxon>Fungi</taxon>
        <taxon>Dikarya</taxon>
        <taxon>Basidiomycota</taxon>
        <taxon>Pucciniomycotina</taxon>
        <taxon>Microbotryomycetes</taxon>
        <taxon>Sporidiobolales</taxon>
        <taxon>Sporidiobolaceae</taxon>
        <taxon>Rhodotorula</taxon>
    </lineage>
</organism>
<keyword evidence="3" id="KW-1185">Reference proteome</keyword>
<dbReference type="OrthoDB" id="2504279at2759"/>
<reference evidence="2 3" key="1">
    <citation type="submission" date="2020-11" db="EMBL/GenBank/DDBJ databases">
        <title>Kefir isolates.</title>
        <authorList>
            <person name="Marcisauskas S."/>
            <person name="Kim Y."/>
            <person name="Blasche S."/>
        </authorList>
    </citation>
    <scope>NUCLEOTIDE SEQUENCE [LARGE SCALE GENOMIC DNA]</scope>
    <source>
        <strain evidence="2 3">KR</strain>
    </source>
</reference>
<dbReference type="AlphaFoldDB" id="A0A9P6VWS2"/>
<evidence type="ECO:0000256" key="1">
    <source>
        <dbReference type="SAM" id="MobiDB-lite"/>
    </source>
</evidence>